<organism evidence="1">
    <name type="scientific">Anguilla anguilla</name>
    <name type="common">European freshwater eel</name>
    <name type="synonym">Muraena anguilla</name>
    <dbReference type="NCBI Taxonomy" id="7936"/>
    <lineage>
        <taxon>Eukaryota</taxon>
        <taxon>Metazoa</taxon>
        <taxon>Chordata</taxon>
        <taxon>Craniata</taxon>
        <taxon>Vertebrata</taxon>
        <taxon>Euteleostomi</taxon>
        <taxon>Actinopterygii</taxon>
        <taxon>Neopterygii</taxon>
        <taxon>Teleostei</taxon>
        <taxon>Anguilliformes</taxon>
        <taxon>Anguillidae</taxon>
        <taxon>Anguilla</taxon>
    </lineage>
</organism>
<reference evidence="1" key="1">
    <citation type="submission" date="2014-11" db="EMBL/GenBank/DDBJ databases">
        <authorList>
            <person name="Amaro Gonzalez C."/>
        </authorList>
    </citation>
    <scope>NUCLEOTIDE SEQUENCE</scope>
</reference>
<reference evidence="1" key="2">
    <citation type="journal article" date="2015" name="Fish Shellfish Immunol.">
        <title>Early steps in the European eel (Anguilla anguilla)-Vibrio vulnificus interaction in the gills: Role of the RtxA13 toxin.</title>
        <authorList>
            <person name="Callol A."/>
            <person name="Pajuelo D."/>
            <person name="Ebbesson L."/>
            <person name="Teles M."/>
            <person name="MacKenzie S."/>
            <person name="Amaro C."/>
        </authorList>
    </citation>
    <scope>NUCLEOTIDE SEQUENCE</scope>
</reference>
<sequence length="105" mass="11827">MNNYYIEGETRQGGEPGVLMEIHSVVHKAIASLKPGIHQGVQYSRGTVCLMCACCPPWSALAEVVWTLSVSISVQYSFCLRDVWVHLNPCFPVIMWRVHLHLNCL</sequence>
<protein>
    <submittedName>
        <fullName evidence="1">Uncharacterized protein</fullName>
    </submittedName>
</protein>
<proteinExistence type="predicted"/>
<dbReference type="EMBL" id="GBXM01019634">
    <property type="protein sequence ID" value="JAH88943.1"/>
    <property type="molecule type" value="Transcribed_RNA"/>
</dbReference>
<accession>A0A0E9WHI4</accession>
<name>A0A0E9WHI4_ANGAN</name>
<dbReference type="AlphaFoldDB" id="A0A0E9WHI4"/>
<evidence type="ECO:0000313" key="1">
    <source>
        <dbReference type="EMBL" id="JAH88943.1"/>
    </source>
</evidence>